<accession>A0ABU5R9A6</accession>
<sequence length="49" mass="5389">MPDTMQEVHQAVDGERGPEPADDTHLACLERARRTPALAGWQLDTDTEG</sequence>
<reference evidence="2 3" key="1">
    <citation type="submission" date="2023-12" db="EMBL/GenBank/DDBJ databases">
        <title>Amycolatopsis sp. V23-08.</title>
        <authorList>
            <person name="Somphong A."/>
        </authorList>
    </citation>
    <scope>NUCLEOTIDE SEQUENCE [LARGE SCALE GENOMIC DNA]</scope>
    <source>
        <strain evidence="2 3">V23-08</strain>
    </source>
</reference>
<evidence type="ECO:0000313" key="2">
    <source>
        <dbReference type="EMBL" id="MEA5362828.1"/>
    </source>
</evidence>
<dbReference type="Proteomes" id="UP001304298">
    <property type="component" value="Unassembled WGS sequence"/>
</dbReference>
<dbReference type="EMBL" id="JAYFSI010000006">
    <property type="protein sequence ID" value="MEA5362828.1"/>
    <property type="molecule type" value="Genomic_DNA"/>
</dbReference>
<dbReference type="RefSeq" id="WP_323330591.1">
    <property type="nucleotide sequence ID" value="NZ_JAYFSI010000006.1"/>
</dbReference>
<comment type="caution">
    <text evidence="2">The sequence shown here is derived from an EMBL/GenBank/DDBJ whole genome shotgun (WGS) entry which is preliminary data.</text>
</comment>
<gene>
    <name evidence="2" type="ORF">VA596_25060</name>
</gene>
<proteinExistence type="predicted"/>
<feature type="compositionally biased region" description="Basic and acidic residues" evidence="1">
    <location>
        <begin position="10"/>
        <end position="23"/>
    </location>
</feature>
<feature type="region of interest" description="Disordered" evidence="1">
    <location>
        <begin position="1"/>
        <end position="23"/>
    </location>
</feature>
<keyword evidence="3" id="KW-1185">Reference proteome</keyword>
<evidence type="ECO:0000256" key="1">
    <source>
        <dbReference type="SAM" id="MobiDB-lite"/>
    </source>
</evidence>
<organism evidence="2 3">
    <name type="scientific">Amycolatopsis heterodermiae</name>
    <dbReference type="NCBI Taxonomy" id="3110235"/>
    <lineage>
        <taxon>Bacteria</taxon>
        <taxon>Bacillati</taxon>
        <taxon>Actinomycetota</taxon>
        <taxon>Actinomycetes</taxon>
        <taxon>Pseudonocardiales</taxon>
        <taxon>Pseudonocardiaceae</taxon>
        <taxon>Amycolatopsis</taxon>
    </lineage>
</organism>
<name>A0ABU5R9A6_9PSEU</name>
<evidence type="ECO:0000313" key="3">
    <source>
        <dbReference type="Proteomes" id="UP001304298"/>
    </source>
</evidence>
<protein>
    <submittedName>
        <fullName evidence="2">Uncharacterized protein</fullName>
    </submittedName>
</protein>